<evidence type="ECO:0000256" key="3">
    <source>
        <dbReference type="ARBA" id="ARBA00022448"/>
    </source>
</evidence>
<evidence type="ECO:0000256" key="2">
    <source>
        <dbReference type="ARBA" id="ARBA00010992"/>
    </source>
</evidence>
<keyword evidence="6" id="KW-0472">Membrane</keyword>
<dbReference type="EMBL" id="JACXVP010000008">
    <property type="protein sequence ID" value="KAG5592833.1"/>
    <property type="molecule type" value="Genomic_DNA"/>
</dbReference>
<dbReference type="InterPro" id="IPR005828">
    <property type="entry name" value="MFS_sugar_transport-like"/>
</dbReference>
<dbReference type="GO" id="GO:0016020">
    <property type="term" value="C:membrane"/>
    <property type="evidence" value="ECO:0007669"/>
    <property type="project" value="UniProtKB-SubCell"/>
</dbReference>
<accession>A0A9J5XXA8</accession>
<dbReference type="Pfam" id="PF00083">
    <property type="entry name" value="Sugar_tr"/>
    <property type="match status" value="1"/>
</dbReference>
<comment type="similarity">
    <text evidence="2">Belongs to the major facilitator superfamily. Sugar transporter (TC 2.A.1.1) family.</text>
</comment>
<dbReference type="Gene3D" id="1.20.1250.20">
    <property type="entry name" value="MFS general substrate transporter like domains"/>
    <property type="match status" value="1"/>
</dbReference>
<keyword evidence="4" id="KW-0812">Transmembrane</keyword>
<name>A0A9J5XXA8_SOLCO</name>
<dbReference type="InterPro" id="IPR036259">
    <property type="entry name" value="MFS_trans_sf"/>
</dbReference>
<evidence type="ECO:0000256" key="6">
    <source>
        <dbReference type="ARBA" id="ARBA00023136"/>
    </source>
</evidence>
<evidence type="ECO:0000256" key="4">
    <source>
        <dbReference type="ARBA" id="ARBA00022692"/>
    </source>
</evidence>
<dbReference type="PANTHER" id="PTHR23500:SF574">
    <property type="entry name" value="SUGAR TRANSPORT PROTEIN 1"/>
    <property type="match status" value="1"/>
</dbReference>
<keyword evidence="3" id="KW-0813">Transport</keyword>
<evidence type="ECO:0000256" key="1">
    <source>
        <dbReference type="ARBA" id="ARBA00004370"/>
    </source>
</evidence>
<reference evidence="8 9" key="1">
    <citation type="submission" date="2020-09" db="EMBL/GenBank/DDBJ databases">
        <title>De no assembly of potato wild relative species, Solanum commersonii.</title>
        <authorList>
            <person name="Cho K."/>
        </authorList>
    </citation>
    <scope>NUCLEOTIDE SEQUENCE [LARGE SCALE GENOMIC DNA]</scope>
    <source>
        <strain evidence="8">LZ3.2</strain>
        <tissue evidence="8">Leaf</tissue>
    </source>
</reference>
<evidence type="ECO:0000256" key="7">
    <source>
        <dbReference type="ARBA" id="ARBA00044504"/>
    </source>
</evidence>
<evidence type="ECO:0000313" key="9">
    <source>
        <dbReference type="Proteomes" id="UP000824120"/>
    </source>
</evidence>
<comment type="caution">
    <text evidence="8">The sequence shown here is derived from an EMBL/GenBank/DDBJ whole genome shotgun (WGS) entry which is preliminary data.</text>
</comment>
<organism evidence="8 9">
    <name type="scientific">Solanum commersonii</name>
    <name type="common">Commerson's wild potato</name>
    <name type="synonym">Commerson's nightshade</name>
    <dbReference type="NCBI Taxonomy" id="4109"/>
    <lineage>
        <taxon>Eukaryota</taxon>
        <taxon>Viridiplantae</taxon>
        <taxon>Streptophyta</taxon>
        <taxon>Embryophyta</taxon>
        <taxon>Tracheophyta</taxon>
        <taxon>Spermatophyta</taxon>
        <taxon>Magnoliopsida</taxon>
        <taxon>eudicotyledons</taxon>
        <taxon>Gunneridae</taxon>
        <taxon>Pentapetalae</taxon>
        <taxon>asterids</taxon>
        <taxon>lamiids</taxon>
        <taxon>Solanales</taxon>
        <taxon>Solanaceae</taxon>
        <taxon>Solanoideae</taxon>
        <taxon>Solaneae</taxon>
        <taxon>Solanum</taxon>
    </lineage>
</organism>
<protein>
    <submittedName>
        <fullName evidence="8">Uncharacterized protein</fullName>
    </submittedName>
</protein>
<gene>
    <name evidence="8" type="ORF">H5410_043347</name>
</gene>
<dbReference type="OrthoDB" id="1937911at2759"/>
<keyword evidence="9" id="KW-1185">Reference proteome</keyword>
<comment type="subcellular location">
    <subcellularLocation>
        <location evidence="1">Membrane</location>
    </subcellularLocation>
</comment>
<dbReference type="PANTHER" id="PTHR23500">
    <property type="entry name" value="SOLUTE CARRIER FAMILY 2, FACILITATED GLUCOSE TRANSPORTER"/>
    <property type="match status" value="1"/>
</dbReference>
<keyword evidence="5" id="KW-1133">Transmembrane helix</keyword>
<comment type="similarity">
    <text evidence="7">Belongs to the major facilitator superfamily. Phosphate:H(+) symporter (TC 2.A.1.9) family.</text>
</comment>
<evidence type="ECO:0000313" key="8">
    <source>
        <dbReference type="EMBL" id="KAG5592833.1"/>
    </source>
</evidence>
<evidence type="ECO:0000256" key="5">
    <source>
        <dbReference type="ARBA" id="ARBA00022989"/>
    </source>
</evidence>
<dbReference type="AlphaFoldDB" id="A0A9J5XXA8"/>
<proteinExistence type="inferred from homology"/>
<dbReference type="Proteomes" id="UP000824120">
    <property type="component" value="Chromosome 8"/>
</dbReference>
<dbReference type="GO" id="GO:0015144">
    <property type="term" value="F:carbohydrate transmembrane transporter activity"/>
    <property type="evidence" value="ECO:0007669"/>
    <property type="project" value="InterPro"/>
</dbReference>
<dbReference type="InterPro" id="IPR045262">
    <property type="entry name" value="STP/PLT_plant"/>
</dbReference>
<sequence>MRLIDTWLCKAAMTPAPPFGLMRTIQDKELNGLVVAAGTSRKSEHPWRNLLQKKCTPHLTMTIMIPFFQQLSGINVIMFYTPVLLKTIGFVVDTSLMSVVTTNHWWSQCHCRCGFYLL</sequence>